<feature type="transmembrane region" description="Helical" evidence="7">
    <location>
        <begin position="75"/>
        <end position="94"/>
    </location>
</feature>
<accession>A0A255GT46</accession>
<evidence type="ECO:0000256" key="1">
    <source>
        <dbReference type="ARBA" id="ARBA00004651"/>
    </source>
</evidence>
<comment type="caution">
    <text evidence="9">The sequence shown here is derived from an EMBL/GenBank/DDBJ whole genome shotgun (WGS) entry which is preliminary data.</text>
</comment>
<dbReference type="EMBL" id="NMVO01000001">
    <property type="protein sequence ID" value="OYO17846.1"/>
    <property type="molecule type" value="Genomic_DNA"/>
</dbReference>
<dbReference type="GO" id="GO:0005886">
    <property type="term" value="C:plasma membrane"/>
    <property type="evidence" value="ECO:0007669"/>
    <property type="project" value="UniProtKB-SubCell"/>
</dbReference>
<reference evidence="9 10" key="1">
    <citation type="submission" date="2017-07" db="EMBL/GenBank/DDBJ databases">
        <title>Draft whole genome sequences of clinical Proprionibacteriaceae strains.</title>
        <authorList>
            <person name="Bernier A.-M."/>
            <person name="Bernard K."/>
            <person name="Domingo M.-C."/>
        </authorList>
    </citation>
    <scope>NUCLEOTIDE SEQUENCE [LARGE SCALE GENOMIC DNA]</scope>
    <source>
        <strain evidence="9 10">NML 030167</strain>
    </source>
</reference>
<dbReference type="PROSITE" id="PS00216">
    <property type="entry name" value="SUGAR_TRANSPORT_1"/>
    <property type="match status" value="1"/>
</dbReference>
<dbReference type="InterPro" id="IPR036259">
    <property type="entry name" value="MFS_trans_sf"/>
</dbReference>
<dbReference type="GO" id="GO:0022857">
    <property type="term" value="F:transmembrane transporter activity"/>
    <property type="evidence" value="ECO:0007669"/>
    <property type="project" value="InterPro"/>
</dbReference>
<evidence type="ECO:0000256" key="5">
    <source>
        <dbReference type="ARBA" id="ARBA00022989"/>
    </source>
</evidence>
<dbReference type="CDD" id="cd06174">
    <property type="entry name" value="MFS"/>
    <property type="match status" value="1"/>
</dbReference>
<proteinExistence type="predicted"/>
<dbReference type="OrthoDB" id="3177957at2"/>
<keyword evidence="5 7" id="KW-1133">Transmembrane helix</keyword>
<keyword evidence="2" id="KW-0813">Transport</keyword>
<dbReference type="PANTHER" id="PTHR23517:SF13">
    <property type="entry name" value="MAJOR FACILITATOR SUPERFAMILY MFS_1"/>
    <property type="match status" value="1"/>
</dbReference>
<evidence type="ECO:0000259" key="8">
    <source>
        <dbReference type="PROSITE" id="PS50850"/>
    </source>
</evidence>
<dbReference type="PROSITE" id="PS50850">
    <property type="entry name" value="MFS"/>
    <property type="match status" value="1"/>
</dbReference>
<evidence type="ECO:0000313" key="9">
    <source>
        <dbReference type="EMBL" id="OYO17846.1"/>
    </source>
</evidence>
<feature type="transmembrane region" description="Helical" evidence="7">
    <location>
        <begin position="100"/>
        <end position="122"/>
    </location>
</feature>
<name>A0A255GT46_9ACTN</name>
<evidence type="ECO:0000256" key="4">
    <source>
        <dbReference type="ARBA" id="ARBA00022692"/>
    </source>
</evidence>
<keyword evidence="3" id="KW-1003">Cell membrane</keyword>
<feature type="transmembrane region" description="Helical" evidence="7">
    <location>
        <begin position="298"/>
        <end position="318"/>
    </location>
</feature>
<organism evidence="9 10">
    <name type="scientific">Enemella evansiae</name>
    <dbReference type="NCBI Taxonomy" id="2016499"/>
    <lineage>
        <taxon>Bacteria</taxon>
        <taxon>Bacillati</taxon>
        <taxon>Actinomycetota</taxon>
        <taxon>Actinomycetes</taxon>
        <taxon>Propionibacteriales</taxon>
        <taxon>Propionibacteriaceae</taxon>
        <taxon>Enemella</taxon>
    </lineage>
</organism>
<dbReference type="AlphaFoldDB" id="A0A255GT46"/>
<dbReference type="Gene3D" id="1.20.1250.20">
    <property type="entry name" value="MFS general substrate transporter like domains"/>
    <property type="match status" value="1"/>
</dbReference>
<feature type="transmembrane region" description="Helical" evidence="7">
    <location>
        <begin position="42"/>
        <end position="63"/>
    </location>
</feature>
<keyword evidence="6 7" id="KW-0472">Membrane</keyword>
<dbReference type="InterPro" id="IPR011701">
    <property type="entry name" value="MFS"/>
</dbReference>
<evidence type="ECO:0000256" key="3">
    <source>
        <dbReference type="ARBA" id="ARBA00022475"/>
    </source>
</evidence>
<feature type="transmembrane region" description="Helical" evidence="7">
    <location>
        <begin position="330"/>
        <end position="354"/>
    </location>
</feature>
<dbReference type="InterPro" id="IPR050171">
    <property type="entry name" value="MFS_Transporters"/>
</dbReference>
<dbReference type="Proteomes" id="UP000215896">
    <property type="component" value="Unassembled WGS sequence"/>
</dbReference>
<feature type="transmembrane region" description="Helical" evidence="7">
    <location>
        <begin position="241"/>
        <end position="261"/>
    </location>
</feature>
<sequence length="396" mass="40524">MYAARDRLRFWGLAYALLLLLTGTNLATPLYGLYQQRFGFSPVTVTLIFAVYVATLIPALLLAGPLADAVGRRAVLVPAVLLAMVGTGLFAAAGSVGALFLARIIQGASVGAASGALTAAIADAAPPDGQRRAPLVATAASVGGLGLGPLLAGLVAELAPRPLLMPFLVELVALLPALAAVLLIPAPRERHRWRPRVPRVPADARSIFWLSGIASFLAFSVTGLFLALAPTFIQTLSGRRSLILGGAAVALMIAASVAAQLLGSRIITPRSQIPGLIALTLGLLCLAASGLWQSLPLLLIAALAAGIGQGVVFLGGLSEVTRSAAADQRASVVSAFYVLVYLGVGVPVIGAGVLATRVGLLTSVEIFAGIVAVCCLVSAGILHPLLRRHHELQPAA</sequence>
<dbReference type="InterPro" id="IPR020846">
    <property type="entry name" value="MFS_dom"/>
</dbReference>
<keyword evidence="10" id="KW-1185">Reference proteome</keyword>
<feature type="transmembrane region" description="Helical" evidence="7">
    <location>
        <begin position="167"/>
        <end position="186"/>
    </location>
</feature>
<evidence type="ECO:0000256" key="2">
    <source>
        <dbReference type="ARBA" id="ARBA00022448"/>
    </source>
</evidence>
<dbReference type="RefSeq" id="WP_094404606.1">
    <property type="nucleotide sequence ID" value="NZ_NMVO01000001.1"/>
</dbReference>
<gene>
    <name evidence="9" type="ORF">CGZ94_02965</name>
</gene>
<dbReference type="SUPFAM" id="SSF103473">
    <property type="entry name" value="MFS general substrate transporter"/>
    <property type="match status" value="1"/>
</dbReference>
<feature type="transmembrane region" description="Helical" evidence="7">
    <location>
        <begin position="273"/>
        <end position="292"/>
    </location>
</feature>
<dbReference type="Pfam" id="PF07690">
    <property type="entry name" value="MFS_1"/>
    <property type="match status" value="1"/>
</dbReference>
<keyword evidence="4 7" id="KW-0812">Transmembrane</keyword>
<evidence type="ECO:0000256" key="6">
    <source>
        <dbReference type="ARBA" id="ARBA00023136"/>
    </source>
</evidence>
<feature type="transmembrane region" description="Helical" evidence="7">
    <location>
        <begin position="366"/>
        <end position="386"/>
    </location>
</feature>
<feature type="transmembrane region" description="Helical" evidence="7">
    <location>
        <begin position="134"/>
        <end position="155"/>
    </location>
</feature>
<dbReference type="PANTHER" id="PTHR23517">
    <property type="entry name" value="RESISTANCE PROTEIN MDTM, PUTATIVE-RELATED-RELATED"/>
    <property type="match status" value="1"/>
</dbReference>
<evidence type="ECO:0000256" key="7">
    <source>
        <dbReference type="SAM" id="Phobius"/>
    </source>
</evidence>
<dbReference type="InterPro" id="IPR005829">
    <property type="entry name" value="Sugar_transporter_CS"/>
</dbReference>
<feature type="domain" description="Major facilitator superfamily (MFS) profile" evidence="8">
    <location>
        <begin position="9"/>
        <end position="396"/>
    </location>
</feature>
<comment type="subcellular location">
    <subcellularLocation>
        <location evidence="1">Cell membrane</location>
        <topology evidence="1">Multi-pass membrane protein</topology>
    </subcellularLocation>
</comment>
<feature type="transmembrane region" description="Helical" evidence="7">
    <location>
        <begin position="207"/>
        <end position="229"/>
    </location>
</feature>
<protein>
    <submittedName>
        <fullName evidence="9">MFS transporter</fullName>
    </submittedName>
</protein>
<evidence type="ECO:0000313" key="10">
    <source>
        <dbReference type="Proteomes" id="UP000215896"/>
    </source>
</evidence>